<proteinExistence type="predicted"/>
<dbReference type="AlphaFoldDB" id="A0A438G9R1"/>
<name>A0A438G9R1_VITVI</name>
<dbReference type="EMBL" id="QGNW01000513">
    <property type="protein sequence ID" value="RVW68953.1"/>
    <property type="molecule type" value="Genomic_DNA"/>
</dbReference>
<sequence length="172" mass="19496">MPSLAFLTKYMASNCFRHGCFGKQALEVMAACLEDSCIESQLLRCIQVGLLCVENLPADRPAMSSVIFTLDATTGREELPSENVVTISVPEEYSTRLFNGWHQFLKVAKLDYSLGPRRLRYWIYCTRTMSAELHNPRNDQVAYTLKNVDSAVTLADSLYFPQSLHLQGLYRC</sequence>
<dbReference type="Proteomes" id="UP000288805">
    <property type="component" value="Unassembled WGS sequence"/>
</dbReference>
<reference evidence="1 2" key="1">
    <citation type="journal article" date="2018" name="PLoS Genet.">
        <title>Population sequencing reveals clonal diversity and ancestral inbreeding in the grapevine cultivar Chardonnay.</title>
        <authorList>
            <person name="Roach M.J."/>
            <person name="Johnson D.L."/>
            <person name="Bohlmann J."/>
            <person name="van Vuuren H.J."/>
            <person name="Jones S.J."/>
            <person name="Pretorius I.S."/>
            <person name="Schmidt S.A."/>
            <person name="Borneman A.R."/>
        </authorList>
    </citation>
    <scope>NUCLEOTIDE SEQUENCE [LARGE SCALE GENOMIC DNA]</scope>
    <source>
        <strain evidence="2">cv. Chardonnay</strain>
        <tissue evidence="1">Leaf</tissue>
    </source>
</reference>
<gene>
    <name evidence="1" type="ORF">CK203_057004</name>
</gene>
<protein>
    <recommendedName>
        <fullName evidence="3">G-type lectin S-receptor-like serine/threonine-protein kinase</fullName>
    </recommendedName>
</protein>
<accession>A0A438G9R1</accession>
<organism evidence="1 2">
    <name type="scientific">Vitis vinifera</name>
    <name type="common">Grape</name>
    <dbReference type="NCBI Taxonomy" id="29760"/>
    <lineage>
        <taxon>Eukaryota</taxon>
        <taxon>Viridiplantae</taxon>
        <taxon>Streptophyta</taxon>
        <taxon>Embryophyta</taxon>
        <taxon>Tracheophyta</taxon>
        <taxon>Spermatophyta</taxon>
        <taxon>Magnoliopsida</taxon>
        <taxon>eudicotyledons</taxon>
        <taxon>Gunneridae</taxon>
        <taxon>Pentapetalae</taxon>
        <taxon>rosids</taxon>
        <taxon>Vitales</taxon>
        <taxon>Vitaceae</taxon>
        <taxon>Viteae</taxon>
        <taxon>Vitis</taxon>
    </lineage>
</organism>
<evidence type="ECO:0000313" key="1">
    <source>
        <dbReference type="EMBL" id="RVW68953.1"/>
    </source>
</evidence>
<evidence type="ECO:0000313" key="2">
    <source>
        <dbReference type="Proteomes" id="UP000288805"/>
    </source>
</evidence>
<evidence type="ECO:0008006" key="3">
    <source>
        <dbReference type="Google" id="ProtNLM"/>
    </source>
</evidence>
<comment type="caution">
    <text evidence="1">The sequence shown here is derived from an EMBL/GenBank/DDBJ whole genome shotgun (WGS) entry which is preliminary data.</text>
</comment>